<protein>
    <submittedName>
        <fullName evidence="2">Uncharacterized protein</fullName>
    </submittedName>
</protein>
<organism evidence="2 3">
    <name type="scientific">Drechslerella dactyloides</name>
    <name type="common">Nematode-trapping fungus</name>
    <name type="synonym">Arthrobotrys dactyloides</name>
    <dbReference type="NCBI Taxonomy" id="74499"/>
    <lineage>
        <taxon>Eukaryota</taxon>
        <taxon>Fungi</taxon>
        <taxon>Dikarya</taxon>
        <taxon>Ascomycota</taxon>
        <taxon>Pezizomycotina</taxon>
        <taxon>Orbiliomycetes</taxon>
        <taxon>Orbiliales</taxon>
        <taxon>Orbiliaceae</taxon>
        <taxon>Drechslerella</taxon>
    </lineage>
</organism>
<dbReference type="Proteomes" id="UP001221413">
    <property type="component" value="Unassembled WGS sequence"/>
</dbReference>
<evidence type="ECO:0000313" key="2">
    <source>
        <dbReference type="EMBL" id="KAJ6258953.1"/>
    </source>
</evidence>
<proteinExistence type="predicted"/>
<sequence length="286" mass="31295">MSSHWEDGTNDADTSFKAITAYDGRQPRQPPDSGQRRDGKSWSDLSSYTMQISVDGFSRMSAAGVDGLTLSVGQGLLGVFKLSELGERRVQTAVEKLTKRRAFHKGLVFGFGSRHLVRSVTKTAEGLSCVALCASMGEFYGRDTCASILRELLNLAFHPPPHLSPSLRQWALMIEAFQGTLAVSDFGALCGKMYQAYRSCGMDERVSISRPQRGLLMPPAGSTKQIAQALVGLMKLTEGTMRAMTLTGGPDCVWFAVVAEWLFGLNVLMKNDRTGQEREGKCLQKI</sequence>
<evidence type="ECO:0000256" key="1">
    <source>
        <dbReference type="SAM" id="MobiDB-lite"/>
    </source>
</evidence>
<accession>A0AAD6NJE6</accession>
<feature type="region of interest" description="Disordered" evidence="1">
    <location>
        <begin position="1"/>
        <end position="42"/>
    </location>
</feature>
<keyword evidence="3" id="KW-1185">Reference proteome</keyword>
<dbReference type="AlphaFoldDB" id="A0AAD6NJE6"/>
<reference evidence="2" key="1">
    <citation type="submission" date="2023-01" db="EMBL/GenBank/DDBJ databases">
        <title>The chitinases involved in constricting ring structure development in the nematode-trapping fungus Drechslerella dactyloides.</title>
        <authorList>
            <person name="Wang R."/>
            <person name="Zhang L."/>
            <person name="Tang P."/>
            <person name="Li S."/>
            <person name="Liang L."/>
        </authorList>
    </citation>
    <scope>NUCLEOTIDE SEQUENCE</scope>
    <source>
        <strain evidence="2">YMF1.00031</strain>
    </source>
</reference>
<comment type="caution">
    <text evidence="2">The sequence shown here is derived from an EMBL/GenBank/DDBJ whole genome shotgun (WGS) entry which is preliminary data.</text>
</comment>
<gene>
    <name evidence="2" type="ORF">Dda_5848</name>
</gene>
<dbReference type="EMBL" id="JAQGDS010000007">
    <property type="protein sequence ID" value="KAJ6258953.1"/>
    <property type="molecule type" value="Genomic_DNA"/>
</dbReference>
<evidence type="ECO:0000313" key="3">
    <source>
        <dbReference type="Proteomes" id="UP001221413"/>
    </source>
</evidence>
<name>A0AAD6NJE6_DREDA</name>